<sequence length="143" mass="17022">MKIESFFQWRNFMKPKLPGGARIYNPPKFNLNEYGFRRFARKPPYFKFRRYQHPVITTNYQPLPIKYNRTIFINYSWDHATIVHQLKEDIEKEFKGIKVETIGNDEGMFSIQSESGKLLYKLGKDKKSTIVTPEICNLLHNSL</sequence>
<dbReference type="AlphaFoldDB" id="I7J9V6"/>
<dbReference type="OrthoDB" id="365639at2759"/>
<dbReference type="GeneID" id="24426533"/>
<dbReference type="Proteomes" id="UP000002899">
    <property type="component" value="Chromosome IV"/>
</dbReference>
<dbReference type="RefSeq" id="XP_012650486.1">
    <property type="nucleotide sequence ID" value="XM_012795032.1"/>
</dbReference>
<organism evidence="1 2">
    <name type="scientific">Babesia microti (strain RI)</name>
    <dbReference type="NCBI Taxonomy" id="1133968"/>
    <lineage>
        <taxon>Eukaryota</taxon>
        <taxon>Sar</taxon>
        <taxon>Alveolata</taxon>
        <taxon>Apicomplexa</taxon>
        <taxon>Aconoidasida</taxon>
        <taxon>Piroplasmida</taxon>
        <taxon>Babesiidae</taxon>
        <taxon>Babesia</taxon>
    </lineage>
</organism>
<gene>
    <name evidence="1" type="ORF">BmR1_04g09540</name>
</gene>
<keyword evidence="2" id="KW-1185">Reference proteome</keyword>
<name>I7J9V6_BABMR</name>
<reference evidence="1 2" key="3">
    <citation type="journal article" date="2016" name="Sci. Rep.">
        <title>Genome-wide diversity and gene expression profiling of Babesia microti isolates identify polymorphic genes that mediate host-pathogen interactions.</title>
        <authorList>
            <person name="Silva J.C."/>
            <person name="Cornillot E."/>
            <person name="McCracken C."/>
            <person name="Usmani-Brown S."/>
            <person name="Dwivedi A."/>
            <person name="Ifeonu O.O."/>
            <person name="Crabtree J."/>
            <person name="Gotia H.T."/>
            <person name="Virji A.Z."/>
            <person name="Reynes C."/>
            <person name="Colinge J."/>
            <person name="Kumar V."/>
            <person name="Lawres L."/>
            <person name="Pazzi J.E."/>
            <person name="Pablo J.V."/>
            <person name="Hung C."/>
            <person name="Brancato J."/>
            <person name="Kumari P."/>
            <person name="Orvis J."/>
            <person name="Tretina K."/>
            <person name="Chibucos M."/>
            <person name="Ott S."/>
            <person name="Sadzewicz L."/>
            <person name="Sengamalay N."/>
            <person name="Shetty A.C."/>
            <person name="Su Q."/>
            <person name="Tallon L."/>
            <person name="Fraser C.M."/>
            <person name="Frutos R."/>
            <person name="Molina D.M."/>
            <person name="Krause P.J."/>
            <person name="Ben Mamoun C."/>
        </authorList>
    </citation>
    <scope>NUCLEOTIDE SEQUENCE [LARGE SCALE GENOMIC DNA]</scope>
    <source>
        <strain evidence="1 2">RI</strain>
    </source>
</reference>
<dbReference type="KEGG" id="bmic:BmR1_04g09540"/>
<evidence type="ECO:0000313" key="2">
    <source>
        <dbReference type="Proteomes" id="UP000002899"/>
    </source>
</evidence>
<reference evidence="1 2" key="1">
    <citation type="journal article" date="2012" name="Nucleic Acids Res.">
        <title>Sequencing of the smallest Apicomplexan genome from the human pathogen Babesia microti.</title>
        <authorList>
            <person name="Cornillot E."/>
            <person name="Hadj-Kaddour K."/>
            <person name="Dassouli A."/>
            <person name="Noel B."/>
            <person name="Ranwez V."/>
            <person name="Vacherie B."/>
            <person name="Augagneur Y."/>
            <person name="Bres V."/>
            <person name="Duclos A."/>
            <person name="Randazzo S."/>
            <person name="Carcy B."/>
            <person name="Debierre-Grockiego F."/>
            <person name="Delbecq S."/>
            <person name="Moubri-Menage K."/>
            <person name="Shams-Eldin H."/>
            <person name="Usmani-Brown S."/>
            <person name="Bringaud F."/>
            <person name="Wincker P."/>
            <person name="Vivares C.P."/>
            <person name="Schwarz R.T."/>
            <person name="Schetters T.P."/>
            <person name="Krause P.J."/>
            <person name="Gorenflot A."/>
            <person name="Berry V."/>
            <person name="Barbe V."/>
            <person name="Ben Mamoun C."/>
        </authorList>
    </citation>
    <scope>NUCLEOTIDE SEQUENCE [LARGE SCALE GENOMIC DNA]</scope>
    <source>
        <strain evidence="1 2">RI</strain>
    </source>
</reference>
<reference evidence="1 2" key="2">
    <citation type="journal article" date="2013" name="PLoS ONE">
        <title>Whole genome mapping and re-organization of the nuclear and mitochondrial genomes of Babesia microti isolates.</title>
        <authorList>
            <person name="Cornillot E."/>
            <person name="Dassouli A."/>
            <person name="Garg A."/>
            <person name="Pachikara N."/>
            <person name="Randazzo S."/>
            <person name="Depoix D."/>
            <person name="Carcy B."/>
            <person name="Delbecq S."/>
            <person name="Frutos R."/>
            <person name="Silva J.C."/>
            <person name="Sutton R."/>
            <person name="Krause P.J."/>
            <person name="Mamoun C.B."/>
        </authorList>
    </citation>
    <scope>NUCLEOTIDE SEQUENCE [LARGE SCALE GENOMIC DNA]</scope>
    <source>
        <strain evidence="1 2">RI</strain>
    </source>
</reference>
<dbReference type="VEuPathDB" id="PiroplasmaDB:BmR1_04g09540"/>
<evidence type="ECO:0000313" key="1">
    <source>
        <dbReference type="EMBL" id="CCF76078.1"/>
    </source>
</evidence>
<protein>
    <submittedName>
        <fullName evidence="1">Uncharacterized protein</fullName>
    </submittedName>
</protein>
<dbReference type="EMBL" id="LN871599">
    <property type="protein sequence ID" value="CCF76078.1"/>
    <property type="molecule type" value="Genomic_DNA"/>
</dbReference>
<proteinExistence type="predicted"/>
<accession>I7J9V6</accession>